<keyword evidence="7 10" id="KW-0067">ATP-binding</keyword>
<dbReference type="Pfam" id="PF00615">
    <property type="entry name" value="RGS"/>
    <property type="match status" value="1"/>
</dbReference>
<dbReference type="PROSITE" id="PS50132">
    <property type="entry name" value="RGS"/>
    <property type="match status" value="1"/>
</dbReference>
<evidence type="ECO:0000256" key="9">
    <source>
        <dbReference type="PIRSR" id="PIRSR600239-51"/>
    </source>
</evidence>
<dbReference type="GO" id="GO:0007601">
    <property type="term" value="P:visual perception"/>
    <property type="evidence" value="ECO:0007669"/>
    <property type="project" value="InterPro"/>
</dbReference>
<keyword evidence="3" id="KW-0597">Phosphoprotein</keyword>
<dbReference type="InterPro" id="IPR008271">
    <property type="entry name" value="Ser/Thr_kinase_AS"/>
</dbReference>
<sequence>MDIGGLETVVANSAYISARASFDGSSNASATRDKKYRAKLKLPHITQCEDLTEKIDLEYDSICNQQPIGKRLFQEYLETVPEYKPASKVWKDIEEYDTAEDKDRVQKASKIISRYMVSTAKHYCSFLQENTVTKVNEEHQNAKDDLFVKSLEETLAFLNGVPFSNYKETMYFKRFLQWKWLEAQPIGEDWFLDFRILGKGGFGEVSATQMRGTGKLYACKKLNKKRLKKRKGYEGAMVEKRILARVHSRFIVSLAYAFQTKTDLCLVMTIMNGGDLRYHIYNVDENNPGFEEARACFYTAQIICGMEHLHQKRIIYRDLKPENVLLDNDGNVRISDLGLAVELKDDQTKIKGYAGTPGFMAPELLKGEEYDYSVDYFTLGVTLYEMIEAKGPFRTRGEKVENKEVKKRILNDPVAYSEKFSEEAKSFCEALLAKEVDKRLGFKNGNCEELRVHPFFSSINWRKLEAGILPPPFVPDSKTVYAKDIQDVGAFSTVKGVNLDEPDKEFFDEFASGNISIPWQEEMLETGVFGELNIWGAGGTLPNDLRRESIFEPPPKSGVCSVS</sequence>
<comment type="similarity">
    <text evidence="1 11">Belongs to the protein kinase superfamily. AGC Ser/Thr protein kinase family. GPRK subfamily.</text>
</comment>
<evidence type="ECO:0000256" key="6">
    <source>
        <dbReference type="ARBA" id="ARBA00022777"/>
    </source>
</evidence>
<dbReference type="GeneID" id="136751070"/>
<feature type="modified residue" description="Cysteine methyl ester" evidence="8">
    <location>
        <position position="560"/>
    </location>
</feature>
<dbReference type="InterPro" id="IPR000961">
    <property type="entry name" value="AGC-kinase_C"/>
</dbReference>
<evidence type="ECO:0000256" key="10">
    <source>
        <dbReference type="PROSITE-ProRule" id="PRU10141"/>
    </source>
</evidence>
<evidence type="ECO:0000259" key="13">
    <source>
        <dbReference type="PROSITE" id="PS50132"/>
    </source>
</evidence>
<evidence type="ECO:0000256" key="4">
    <source>
        <dbReference type="ARBA" id="ARBA00022679"/>
    </source>
</evidence>
<dbReference type="EMBL" id="MG063630">
    <property type="protein sequence ID" value="AUG68908.1"/>
    <property type="molecule type" value="mRNA"/>
</dbReference>
<dbReference type="InterPro" id="IPR011009">
    <property type="entry name" value="Kinase-like_dom_sf"/>
</dbReference>
<dbReference type="OrthoDB" id="354826at2759"/>
<dbReference type="CTD" id="564152"/>
<organism evidence="15">
    <name type="scientific">Amia calva</name>
    <name type="common">Bowfin</name>
    <dbReference type="NCBI Taxonomy" id="7924"/>
    <lineage>
        <taxon>Eukaryota</taxon>
        <taxon>Metazoa</taxon>
        <taxon>Chordata</taxon>
        <taxon>Craniata</taxon>
        <taxon>Vertebrata</taxon>
        <taxon>Euteleostomi</taxon>
        <taxon>Actinopterygii</taxon>
        <taxon>Neopterygii</taxon>
        <taxon>Holostei</taxon>
        <taxon>Amiiformes</taxon>
        <taxon>Amiidae</taxon>
        <taxon>Amia</taxon>
    </lineage>
</organism>
<dbReference type="PANTHER" id="PTHR24355:SF11">
    <property type="entry name" value="RHODOPSIN KINASE GRK1"/>
    <property type="match status" value="1"/>
</dbReference>
<dbReference type="RefSeq" id="XP_066562439.1">
    <property type="nucleotide sequence ID" value="XM_066706342.1"/>
</dbReference>
<protein>
    <recommendedName>
        <fullName evidence="11">G protein-coupled receptor kinase</fullName>
        <ecNumber evidence="11">2.7.11.-</ecNumber>
    </recommendedName>
</protein>
<keyword evidence="2 11" id="KW-0723">Serine/threonine-protein kinase</keyword>
<dbReference type="PROSITE" id="PS00107">
    <property type="entry name" value="PROTEIN_KINASE_ATP"/>
    <property type="match status" value="1"/>
</dbReference>
<dbReference type="PROSITE" id="PS50011">
    <property type="entry name" value="PROTEIN_KINASE_DOM"/>
    <property type="match status" value="1"/>
</dbReference>
<dbReference type="GO" id="GO:0022400">
    <property type="term" value="P:regulation of opsin-mediated signaling pathway"/>
    <property type="evidence" value="ECO:0007669"/>
    <property type="project" value="InterPro"/>
</dbReference>
<evidence type="ECO:0000259" key="14">
    <source>
        <dbReference type="PROSITE" id="PS51285"/>
    </source>
</evidence>
<dbReference type="GO" id="GO:0050254">
    <property type="term" value="F:rhodopsin kinase activity"/>
    <property type="evidence" value="ECO:0007669"/>
    <property type="project" value="InterPro"/>
</dbReference>
<feature type="active site" description="Proton acceptor" evidence="9">
    <location>
        <position position="318"/>
    </location>
</feature>
<evidence type="ECO:0000256" key="3">
    <source>
        <dbReference type="ARBA" id="ARBA00022553"/>
    </source>
</evidence>
<feature type="domain" description="AGC-kinase C-terminal" evidence="14">
    <location>
        <begin position="457"/>
        <end position="522"/>
    </location>
</feature>
<dbReference type="InterPro" id="IPR017441">
    <property type="entry name" value="Protein_kinase_ATP_BS"/>
</dbReference>
<feature type="binding site" evidence="10">
    <location>
        <position position="220"/>
    </location>
    <ligand>
        <name>ATP</name>
        <dbReference type="ChEBI" id="CHEBI:30616"/>
    </ligand>
</feature>
<keyword evidence="4 11" id="KW-0808">Transferase</keyword>
<feature type="domain" description="RGS" evidence="13">
    <location>
        <begin position="65"/>
        <end position="176"/>
    </location>
</feature>
<dbReference type="InterPro" id="IPR037716">
    <property type="entry name" value="GRK1_dom"/>
</dbReference>
<keyword evidence="8" id="KW-0488">Methylation</keyword>
<dbReference type="SMART" id="SM00220">
    <property type="entry name" value="S_TKc"/>
    <property type="match status" value="1"/>
</dbReference>
<dbReference type="InterPro" id="IPR036305">
    <property type="entry name" value="RGS_sf"/>
</dbReference>
<dbReference type="FunFam" id="1.10.510.10:FF:000074">
    <property type="entry name" value="G protein-coupled receptor kinase"/>
    <property type="match status" value="1"/>
</dbReference>
<proteinExistence type="evidence at transcript level"/>
<evidence type="ECO:0000313" key="15">
    <source>
        <dbReference type="EMBL" id="AUG68908.1"/>
    </source>
</evidence>
<dbReference type="SMART" id="SM00133">
    <property type="entry name" value="S_TK_X"/>
    <property type="match status" value="1"/>
</dbReference>
<feature type="domain" description="Protein kinase" evidence="12">
    <location>
        <begin position="191"/>
        <end position="456"/>
    </location>
</feature>
<dbReference type="Gene3D" id="1.10.167.10">
    <property type="entry name" value="Regulator of G-protein Signalling 4, domain 2"/>
    <property type="match status" value="1"/>
</dbReference>
<accession>A0A2H5AC96</accession>
<dbReference type="GO" id="GO:0005737">
    <property type="term" value="C:cytoplasm"/>
    <property type="evidence" value="ECO:0007669"/>
    <property type="project" value="TreeGrafter"/>
</dbReference>
<evidence type="ECO:0000259" key="12">
    <source>
        <dbReference type="PROSITE" id="PS50011"/>
    </source>
</evidence>
<dbReference type="GO" id="GO:0005524">
    <property type="term" value="F:ATP binding"/>
    <property type="evidence" value="ECO:0007669"/>
    <property type="project" value="UniProtKB-UniRule"/>
</dbReference>
<keyword evidence="6 11" id="KW-0418">Kinase</keyword>
<dbReference type="PANTHER" id="PTHR24355">
    <property type="entry name" value="G PROTEIN-COUPLED RECEPTOR KINASE/RIBOSOMAL PROTEIN S6 KINASE"/>
    <property type="match status" value="1"/>
</dbReference>
<evidence type="ECO:0000256" key="5">
    <source>
        <dbReference type="ARBA" id="ARBA00022741"/>
    </source>
</evidence>
<dbReference type="Gene3D" id="1.10.510.10">
    <property type="entry name" value="Transferase(Phosphotransferase) domain 1"/>
    <property type="match status" value="1"/>
</dbReference>
<name>A0A2H5AC96_AMICA</name>
<dbReference type="SUPFAM" id="SSF48097">
    <property type="entry name" value="Regulator of G-protein signaling, RGS"/>
    <property type="match status" value="1"/>
</dbReference>
<dbReference type="SUPFAM" id="SSF56112">
    <property type="entry name" value="Protein kinase-like (PK-like)"/>
    <property type="match status" value="1"/>
</dbReference>
<keyword evidence="15" id="KW-0675">Receptor</keyword>
<evidence type="ECO:0000256" key="7">
    <source>
        <dbReference type="ARBA" id="ARBA00022840"/>
    </source>
</evidence>
<dbReference type="EC" id="2.7.11.-" evidence="11"/>
<dbReference type="Gene3D" id="3.30.200.20">
    <property type="entry name" value="Phosphorylase Kinase, domain 1"/>
    <property type="match status" value="1"/>
</dbReference>
<dbReference type="InterPro" id="IPR000719">
    <property type="entry name" value="Prot_kinase_dom"/>
</dbReference>
<dbReference type="AlphaFoldDB" id="A0A2H5AC96"/>
<dbReference type="PRINTS" id="PR00717">
    <property type="entry name" value="GPCRKINASE"/>
</dbReference>
<dbReference type="Pfam" id="PF00069">
    <property type="entry name" value="Pkinase"/>
    <property type="match status" value="1"/>
</dbReference>
<dbReference type="InterPro" id="IPR016137">
    <property type="entry name" value="RGS"/>
</dbReference>
<evidence type="ECO:0000256" key="1">
    <source>
        <dbReference type="ARBA" id="ARBA00009793"/>
    </source>
</evidence>
<dbReference type="InterPro" id="IPR044926">
    <property type="entry name" value="RGS_subdomain_2"/>
</dbReference>
<dbReference type="GO" id="GO:0007165">
    <property type="term" value="P:signal transduction"/>
    <property type="evidence" value="ECO:0007669"/>
    <property type="project" value="InterPro"/>
</dbReference>
<dbReference type="SMART" id="SM00315">
    <property type="entry name" value="RGS"/>
    <property type="match status" value="1"/>
</dbReference>
<dbReference type="InterPro" id="IPR000239">
    <property type="entry name" value="GPCR_kinase"/>
</dbReference>
<dbReference type="PROSITE" id="PS51285">
    <property type="entry name" value="AGC_KINASE_CTER"/>
    <property type="match status" value="1"/>
</dbReference>
<evidence type="ECO:0000256" key="2">
    <source>
        <dbReference type="ARBA" id="ARBA00022527"/>
    </source>
</evidence>
<dbReference type="CDD" id="cd05608">
    <property type="entry name" value="STKc_GRK1"/>
    <property type="match status" value="1"/>
</dbReference>
<evidence type="ECO:0000256" key="8">
    <source>
        <dbReference type="PIRSR" id="PIRSR600239-50"/>
    </source>
</evidence>
<evidence type="ECO:0000256" key="11">
    <source>
        <dbReference type="RuleBase" id="RU000308"/>
    </source>
</evidence>
<dbReference type="PROSITE" id="PS00108">
    <property type="entry name" value="PROTEIN_KINASE_ST"/>
    <property type="match status" value="1"/>
</dbReference>
<keyword evidence="5 10" id="KW-0547">Nucleotide-binding</keyword>
<reference evidence="15" key="1">
    <citation type="journal article" date="2018" name="Open Biol.">
        <title>Evolution of the shut-off steps of vertebrate phototransduction.</title>
        <authorList>
            <person name="Lamb T.D."/>
            <person name="Patel H.R."/>
            <person name="Chuah A."/>
            <person name="Hunt D.M."/>
        </authorList>
    </citation>
    <scope>NUCLEOTIDE SEQUENCE</scope>
</reference>